<dbReference type="Proteomes" id="UP001516464">
    <property type="component" value="Unassembled WGS sequence"/>
</dbReference>
<protein>
    <submittedName>
        <fullName evidence="6">UDP-galactose translocator</fullName>
    </submittedName>
</protein>
<organism evidence="6 7">
    <name type="scientific">Astathelohania contejeani</name>
    <dbReference type="NCBI Taxonomy" id="164912"/>
    <lineage>
        <taxon>Eukaryota</taxon>
        <taxon>Fungi</taxon>
        <taxon>Fungi incertae sedis</taxon>
        <taxon>Microsporidia</taxon>
        <taxon>Astathelohaniidae</taxon>
        <taxon>Astathelohania</taxon>
    </lineage>
</organism>
<feature type="transmembrane region" description="Helical" evidence="5">
    <location>
        <begin position="99"/>
        <end position="119"/>
    </location>
</feature>
<feature type="transmembrane region" description="Helical" evidence="5">
    <location>
        <begin position="252"/>
        <end position="269"/>
    </location>
</feature>
<accession>A0ABQ7I284</accession>
<keyword evidence="3 5" id="KW-1133">Transmembrane helix</keyword>
<dbReference type="EMBL" id="SBIQ01000010">
    <property type="protein sequence ID" value="KAF7684533.1"/>
    <property type="molecule type" value="Genomic_DNA"/>
</dbReference>
<comment type="subcellular location">
    <subcellularLocation>
        <location evidence="1">Membrane</location>
        <topology evidence="1">Multi-pass membrane protein</topology>
    </subcellularLocation>
</comment>
<reference evidence="6 7" key="1">
    <citation type="submission" date="2019-01" db="EMBL/GenBank/DDBJ databases">
        <title>Genomes sequencing and comparative genomics of infectious freshwater microsporidia, Cucumispora dikerogammari and Thelohania contejeani.</title>
        <authorList>
            <person name="Cormier A."/>
            <person name="Giraud I."/>
            <person name="Wattier R."/>
            <person name="Teixeira M."/>
            <person name="Grandjean F."/>
            <person name="Rigaud T."/>
            <person name="Cordaux R."/>
        </authorList>
    </citation>
    <scope>NUCLEOTIDE SEQUENCE [LARGE SCALE GENOMIC DNA]</scope>
    <source>
        <strain evidence="6">T1</strain>
        <tissue evidence="6">Spores</tissue>
    </source>
</reference>
<feature type="transmembrane region" description="Helical" evidence="5">
    <location>
        <begin position="223"/>
        <end position="245"/>
    </location>
</feature>
<evidence type="ECO:0000313" key="7">
    <source>
        <dbReference type="Proteomes" id="UP001516464"/>
    </source>
</evidence>
<feature type="transmembrane region" description="Helical" evidence="5">
    <location>
        <begin position="12"/>
        <end position="36"/>
    </location>
</feature>
<dbReference type="InterPro" id="IPR037185">
    <property type="entry name" value="EmrE-like"/>
</dbReference>
<keyword evidence="7" id="KW-1185">Reference proteome</keyword>
<dbReference type="Pfam" id="PF04142">
    <property type="entry name" value="Nuc_sug_transp"/>
    <property type="match status" value="1"/>
</dbReference>
<evidence type="ECO:0000256" key="4">
    <source>
        <dbReference type="ARBA" id="ARBA00023136"/>
    </source>
</evidence>
<feature type="transmembrane region" description="Helical" evidence="5">
    <location>
        <begin position="126"/>
        <end position="145"/>
    </location>
</feature>
<feature type="transmembrane region" description="Helical" evidence="5">
    <location>
        <begin position="275"/>
        <end position="293"/>
    </location>
</feature>
<sequence>MLKMDFNLNYTILLKYRIIICVILLIINTCFNDVLIRKISNDPLALKFAPFFFTEFFRILIFIGSIRKFNINLTIIFLSLCYLLQNILIWTFIRNISPLYYTICYKSRIIFTSILSLLILNKRYSLLQNCGQLIIILGIVIPKILEPYDKNDDILAIIALLGASLLSSLASVVFEIKIKRKSIPISEYNIVYGITAFVLSFIFVSLEIIIKKTNPLDTFKREYFIESIISSVICTIIYSYLSFLVSPVRRNFIGIVVSFTSTMIINWWIGDDFSISKLASIFAVYLGVLMFEYSNLIKKEAFC</sequence>
<gene>
    <name evidence="6" type="primary">SLC35A2</name>
    <name evidence="6" type="ORF">TCON_0289</name>
</gene>
<dbReference type="PANTHER" id="PTHR10231">
    <property type="entry name" value="NUCLEOTIDE-SUGAR TRANSMEMBRANE TRANSPORTER"/>
    <property type="match status" value="1"/>
</dbReference>
<feature type="transmembrane region" description="Helical" evidence="5">
    <location>
        <begin position="157"/>
        <end position="178"/>
    </location>
</feature>
<keyword evidence="2 5" id="KW-0812">Transmembrane</keyword>
<keyword evidence="4 5" id="KW-0472">Membrane</keyword>
<comment type="caution">
    <text evidence="6">The sequence shown here is derived from an EMBL/GenBank/DDBJ whole genome shotgun (WGS) entry which is preliminary data.</text>
</comment>
<dbReference type="SUPFAM" id="SSF103481">
    <property type="entry name" value="Multidrug resistance efflux transporter EmrE"/>
    <property type="match status" value="1"/>
</dbReference>
<feature type="transmembrane region" description="Helical" evidence="5">
    <location>
        <begin position="48"/>
        <end position="66"/>
    </location>
</feature>
<feature type="transmembrane region" description="Helical" evidence="5">
    <location>
        <begin position="73"/>
        <end position="93"/>
    </location>
</feature>
<evidence type="ECO:0000256" key="2">
    <source>
        <dbReference type="ARBA" id="ARBA00022692"/>
    </source>
</evidence>
<evidence type="ECO:0000256" key="3">
    <source>
        <dbReference type="ARBA" id="ARBA00022989"/>
    </source>
</evidence>
<evidence type="ECO:0000256" key="1">
    <source>
        <dbReference type="ARBA" id="ARBA00004141"/>
    </source>
</evidence>
<feature type="transmembrane region" description="Helical" evidence="5">
    <location>
        <begin position="190"/>
        <end position="211"/>
    </location>
</feature>
<evidence type="ECO:0000256" key="5">
    <source>
        <dbReference type="SAM" id="Phobius"/>
    </source>
</evidence>
<dbReference type="InterPro" id="IPR007271">
    <property type="entry name" value="Nuc_sug_transpt"/>
</dbReference>
<name>A0ABQ7I284_9MICR</name>
<proteinExistence type="predicted"/>
<evidence type="ECO:0000313" key="6">
    <source>
        <dbReference type="EMBL" id="KAF7684533.1"/>
    </source>
</evidence>